<accession>A0ABW5LUH8</accession>
<dbReference type="SUPFAM" id="SSF109854">
    <property type="entry name" value="DinB/YfiT-like putative metalloenzymes"/>
    <property type="match status" value="1"/>
</dbReference>
<dbReference type="Gene3D" id="1.20.120.450">
    <property type="entry name" value="dinb family like domain"/>
    <property type="match status" value="1"/>
</dbReference>
<evidence type="ECO:0000259" key="1">
    <source>
        <dbReference type="Pfam" id="PF12867"/>
    </source>
</evidence>
<evidence type="ECO:0000313" key="3">
    <source>
        <dbReference type="Proteomes" id="UP001597508"/>
    </source>
</evidence>
<proteinExistence type="predicted"/>
<protein>
    <submittedName>
        <fullName evidence="2">DinB family protein</fullName>
    </submittedName>
</protein>
<reference evidence="3" key="1">
    <citation type="journal article" date="2019" name="Int. J. Syst. Evol. Microbiol.">
        <title>The Global Catalogue of Microorganisms (GCM) 10K type strain sequencing project: providing services to taxonomists for standard genome sequencing and annotation.</title>
        <authorList>
            <consortium name="The Broad Institute Genomics Platform"/>
            <consortium name="The Broad Institute Genome Sequencing Center for Infectious Disease"/>
            <person name="Wu L."/>
            <person name="Ma J."/>
        </authorList>
    </citation>
    <scope>NUCLEOTIDE SEQUENCE [LARGE SCALE GENOMIC DNA]</scope>
    <source>
        <strain evidence="3">KCTC 52127</strain>
    </source>
</reference>
<dbReference type="EMBL" id="JBHULH010000008">
    <property type="protein sequence ID" value="MFD2568239.1"/>
    <property type="molecule type" value="Genomic_DNA"/>
</dbReference>
<dbReference type="InterPro" id="IPR024775">
    <property type="entry name" value="DinB-like"/>
</dbReference>
<name>A0ABW5LUH8_9FLAO</name>
<sequence length="183" mass="21616">MEFKTQELLQELTERVQSQIQFAKSLENKSDEELNWRASKNSWSVLECLEHLNRYGEFYIDEIKKRMEKSKAPKSDVFVSGRLGNKFAVDMLPKEGMKTMKTFKSKNPIHSKLDREKVTVTFLKQLHRFLRLLEMAEEKNLTKIKTSTTLPLLKLRLGDTFRFVINHSERHVQQAKRVLESRS</sequence>
<dbReference type="InterPro" id="IPR034660">
    <property type="entry name" value="DinB/YfiT-like"/>
</dbReference>
<keyword evidence="3" id="KW-1185">Reference proteome</keyword>
<evidence type="ECO:0000313" key="2">
    <source>
        <dbReference type="EMBL" id="MFD2568239.1"/>
    </source>
</evidence>
<feature type="domain" description="DinB-like" evidence="1">
    <location>
        <begin position="21"/>
        <end position="175"/>
    </location>
</feature>
<gene>
    <name evidence="2" type="ORF">ACFSRZ_12730</name>
</gene>
<dbReference type="Pfam" id="PF12867">
    <property type="entry name" value="DinB_2"/>
    <property type="match status" value="1"/>
</dbReference>
<organism evidence="2 3">
    <name type="scientific">Pseudotenacibaculum haliotis</name>
    <dbReference type="NCBI Taxonomy" id="1862138"/>
    <lineage>
        <taxon>Bacteria</taxon>
        <taxon>Pseudomonadati</taxon>
        <taxon>Bacteroidota</taxon>
        <taxon>Flavobacteriia</taxon>
        <taxon>Flavobacteriales</taxon>
        <taxon>Flavobacteriaceae</taxon>
        <taxon>Pseudotenacibaculum</taxon>
    </lineage>
</organism>
<comment type="caution">
    <text evidence="2">The sequence shown here is derived from an EMBL/GenBank/DDBJ whole genome shotgun (WGS) entry which is preliminary data.</text>
</comment>
<dbReference type="Proteomes" id="UP001597508">
    <property type="component" value="Unassembled WGS sequence"/>
</dbReference>
<dbReference type="RefSeq" id="WP_379666943.1">
    <property type="nucleotide sequence ID" value="NZ_JBHULH010000008.1"/>
</dbReference>